<evidence type="ECO:0000256" key="1">
    <source>
        <dbReference type="SAM" id="MobiDB-lite"/>
    </source>
</evidence>
<dbReference type="InterPro" id="IPR014543">
    <property type="entry name" value="UCP028291"/>
</dbReference>
<accession>A0ABP8PG42</accession>
<evidence type="ECO:0000313" key="2">
    <source>
        <dbReference type="EMBL" id="GAA4486968.1"/>
    </source>
</evidence>
<dbReference type="EMBL" id="BAABHF010000010">
    <property type="protein sequence ID" value="GAA4486968.1"/>
    <property type="molecule type" value="Genomic_DNA"/>
</dbReference>
<comment type="caution">
    <text evidence="2">The sequence shown here is derived from an EMBL/GenBank/DDBJ whole genome shotgun (WGS) entry which is preliminary data.</text>
</comment>
<organism evidence="2 3">
    <name type="scientific">Actinoallomurus oryzae</name>
    <dbReference type="NCBI Taxonomy" id="502180"/>
    <lineage>
        <taxon>Bacteria</taxon>
        <taxon>Bacillati</taxon>
        <taxon>Actinomycetota</taxon>
        <taxon>Actinomycetes</taxon>
        <taxon>Streptosporangiales</taxon>
        <taxon>Thermomonosporaceae</taxon>
        <taxon>Actinoallomurus</taxon>
    </lineage>
</organism>
<feature type="region of interest" description="Disordered" evidence="1">
    <location>
        <begin position="27"/>
        <end position="49"/>
    </location>
</feature>
<evidence type="ECO:0008006" key="4">
    <source>
        <dbReference type="Google" id="ProtNLM"/>
    </source>
</evidence>
<keyword evidence="3" id="KW-1185">Reference proteome</keyword>
<gene>
    <name evidence="2" type="ORF">GCM10023191_014130</name>
</gene>
<dbReference type="Gene3D" id="3.30.310.50">
    <property type="entry name" value="Alpha-D-phosphohexomutase, C-terminal domain"/>
    <property type="match status" value="1"/>
</dbReference>
<proteinExistence type="predicted"/>
<evidence type="ECO:0000313" key="3">
    <source>
        <dbReference type="Proteomes" id="UP001500503"/>
    </source>
</evidence>
<dbReference type="Pfam" id="PF09981">
    <property type="entry name" value="DUF2218"/>
    <property type="match status" value="1"/>
</dbReference>
<reference evidence="3" key="1">
    <citation type="journal article" date="2019" name="Int. J. Syst. Evol. Microbiol.">
        <title>The Global Catalogue of Microorganisms (GCM) 10K type strain sequencing project: providing services to taxonomists for standard genome sequencing and annotation.</title>
        <authorList>
            <consortium name="The Broad Institute Genomics Platform"/>
            <consortium name="The Broad Institute Genome Sequencing Center for Infectious Disease"/>
            <person name="Wu L."/>
            <person name="Ma J."/>
        </authorList>
    </citation>
    <scope>NUCLEOTIDE SEQUENCE [LARGE SCALE GENOMIC DNA]</scope>
    <source>
        <strain evidence="3">JCM 17933</strain>
    </source>
</reference>
<dbReference type="Proteomes" id="UP001500503">
    <property type="component" value="Unassembled WGS sequence"/>
</dbReference>
<dbReference type="RefSeq" id="WP_345458836.1">
    <property type="nucleotide sequence ID" value="NZ_BAABHF010000010.1"/>
</dbReference>
<sequence length="126" mass="13945">MVSAQARVRTDRAGRYLAQLGEHAGHLSAPAFRHPRRHGEGGHGHGGPARVVRAEWSGADASIDFGWGRCTLRATETELILRAEAADPRQLRRVQEGITARLELIGRRDHLTVTWQPETPEIADRS</sequence>
<name>A0ABP8PG42_9ACTN</name>
<protein>
    <recommendedName>
        <fullName evidence="4">DUF2218 domain-containing protein</fullName>
    </recommendedName>
</protein>